<dbReference type="AlphaFoldDB" id="A0AAC9J1N4"/>
<gene>
    <name evidence="3" type="ORF">BME96_15925</name>
</gene>
<dbReference type="Pfam" id="PF01381">
    <property type="entry name" value="HTH_3"/>
    <property type="match status" value="1"/>
</dbReference>
<reference evidence="3 4" key="1">
    <citation type="submission" date="2016-11" db="EMBL/GenBank/DDBJ databases">
        <title>Complete genome sequencing of Virgibacillus halodenitrificans PDB-F2.</title>
        <authorList>
            <person name="Sun Z."/>
            <person name="Zhou Y."/>
            <person name="Li H."/>
        </authorList>
    </citation>
    <scope>NUCLEOTIDE SEQUENCE [LARGE SCALE GENOMIC DNA]</scope>
    <source>
        <strain evidence="3 4">PDB-F2</strain>
    </source>
</reference>
<dbReference type="GeneID" id="71515900"/>
<dbReference type="PANTHER" id="PTHR46797:SF1">
    <property type="entry name" value="METHYLPHOSPHONATE SYNTHASE"/>
    <property type="match status" value="1"/>
</dbReference>
<evidence type="ECO:0000313" key="3">
    <source>
        <dbReference type="EMBL" id="APC49588.1"/>
    </source>
</evidence>
<sequence length="179" mass="20379">MRDWLKKMRIAKGLTQEDVASKAFINRAFYSQIENGKRKPSFDVARNIADVLGFSSTAFFTEDFEEPFYLALKNSPMVIAHCDLDLRYTWLFNPHPDFDTSSSLGKRDDELAMNQGILDLMDLKRKVIEEGVKCKKKITFPLSDGDRSYYVYGEPLVNKKGEIIGAVTSSMDISEVLSE</sequence>
<feature type="domain" description="HTH cro/C1-type" evidence="2">
    <location>
        <begin position="5"/>
        <end position="59"/>
    </location>
</feature>
<dbReference type="PROSITE" id="PS50943">
    <property type="entry name" value="HTH_CROC1"/>
    <property type="match status" value="1"/>
</dbReference>
<dbReference type="GO" id="GO:0005829">
    <property type="term" value="C:cytosol"/>
    <property type="evidence" value="ECO:0007669"/>
    <property type="project" value="TreeGrafter"/>
</dbReference>
<organism evidence="3 4">
    <name type="scientific">Virgibacillus halodenitrificans</name>
    <name type="common">Bacillus halodenitrificans</name>
    <dbReference type="NCBI Taxonomy" id="1482"/>
    <lineage>
        <taxon>Bacteria</taxon>
        <taxon>Bacillati</taxon>
        <taxon>Bacillota</taxon>
        <taxon>Bacilli</taxon>
        <taxon>Bacillales</taxon>
        <taxon>Bacillaceae</taxon>
        <taxon>Virgibacillus</taxon>
    </lineage>
</organism>
<dbReference type="RefSeq" id="WP_071649596.1">
    <property type="nucleotide sequence ID" value="NZ_CP017962.1"/>
</dbReference>
<evidence type="ECO:0000259" key="2">
    <source>
        <dbReference type="PROSITE" id="PS50943"/>
    </source>
</evidence>
<dbReference type="Pfam" id="PF08448">
    <property type="entry name" value="PAS_4"/>
    <property type="match status" value="1"/>
</dbReference>
<dbReference type="PANTHER" id="PTHR46797">
    <property type="entry name" value="HTH-TYPE TRANSCRIPTIONAL REGULATOR"/>
    <property type="match status" value="1"/>
</dbReference>
<name>A0AAC9J1N4_VIRHA</name>
<evidence type="ECO:0000256" key="1">
    <source>
        <dbReference type="ARBA" id="ARBA00023125"/>
    </source>
</evidence>
<dbReference type="SUPFAM" id="SSF47413">
    <property type="entry name" value="lambda repressor-like DNA-binding domains"/>
    <property type="match status" value="1"/>
</dbReference>
<protein>
    <submittedName>
        <fullName evidence="3">Transcriptional regulator</fullName>
    </submittedName>
</protein>
<evidence type="ECO:0000313" key="4">
    <source>
        <dbReference type="Proteomes" id="UP000182945"/>
    </source>
</evidence>
<dbReference type="SMART" id="SM00530">
    <property type="entry name" value="HTH_XRE"/>
    <property type="match status" value="1"/>
</dbReference>
<dbReference type="Gene3D" id="1.10.260.40">
    <property type="entry name" value="lambda repressor-like DNA-binding domains"/>
    <property type="match status" value="1"/>
</dbReference>
<dbReference type="GO" id="GO:0003677">
    <property type="term" value="F:DNA binding"/>
    <property type="evidence" value="ECO:0007669"/>
    <property type="project" value="UniProtKB-KW"/>
</dbReference>
<dbReference type="KEGG" id="vhl:BME96_15925"/>
<dbReference type="InterPro" id="IPR013656">
    <property type="entry name" value="PAS_4"/>
</dbReference>
<dbReference type="Gene3D" id="3.30.450.20">
    <property type="entry name" value="PAS domain"/>
    <property type="match status" value="1"/>
</dbReference>
<dbReference type="InterPro" id="IPR010982">
    <property type="entry name" value="Lambda_DNA-bd_dom_sf"/>
</dbReference>
<dbReference type="EMBL" id="CP017962">
    <property type="protein sequence ID" value="APC49588.1"/>
    <property type="molecule type" value="Genomic_DNA"/>
</dbReference>
<proteinExistence type="predicted"/>
<keyword evidence="1" id="KW-0238">DNA-binding</keyword>
<accession>A0AAC9J1N4</accession>
<dbReference type="InterPro" id="IPR001387">
    <property type="entry name" value="Cro/C1-type_HTH"/>
</dbReference>
<dbReference type="Proteomes" id="UP000182945">
    <property type="component" value="Chromosome"/>
</dbReference>
<dbReference type="GO" id="GO:0003700">
    <property type="term" value="F:DNA-binding transcription factor activity"/>
    <property type="evidence" value="ECO:0007669"/>
    <property type="project" value="TreeGrafter"/>
</dbReference>
<dbReference type="CDD" id="cd00093">
    <property type="entry name" value="HTH_XRE"/>
    <property type="match status" value="1"/>
</dbReference>
<dbReference type="InterPro" id="IPR050807">
    <property type="entry name" value="TransReg_Diox_bact_type"/>
</dbReference>